<gene>
    <name evidence="2" type="ORF">GILLIAM_00735</name>
    <name evidence="1" type="ORF">OTSGILL_1172</name>
</gene>
<sequence length="40" mass="4658">MNQEIKEFKINAATLYLYLENKVIKTVMKLVKKTSDKVLA</sequence>
<dbReference type="PATRIC" id="fig|1359184.3.peg.446"/>
<dbReference type="Proteomes" id="UP000033769">
    <property type="component" value="Unassembled WGS sequence"/>
</dbReference>
<dbReference type="AlphaFoldDB" id="A0A0F3MBQ0"/>
<dbReference type="EMBL" id="LS398551">
    <property type="protein sequence ID" value="SPR04581.1"/>
    <property type="molecule type" value="Genomic_DNA"/>
</dbReference>
<protein>
    <submittedName>
        <fullName evidence="1">Uncharacterized protein</fullName>
    </submittedName>
</protein>
<organism evidence="1 3">
    <name type="scientific">Orientia tsutsugamushi str. Gilliam</name>
    <dbReference type="NCBI Taxonomy" id="1359184"/>
    <lineage>
        <taxon>Bacteria</taxon>
        <taxon>Pseudomonadati</taxon>
        <taxon>Pseudomonadota</taxon>
        <taxon>Alphaproteobacteria</taxon>
        <taxon>Rickettsiales</taxon>
        <taxon>Rickettsiaceae</taxon>
        <taxon>Rickettsieae</taxon>
        <taxon>Orientia</taxon>
    </lineage>
</organism>
<name>A0A0F3MBQ0_ORITS</name>
<keyword evidence="4" id="KW-1185">Reference proteome</keyword>
<evidence type="ECO:0000313" key="1">
    <source>
        <dbReference type="EMBL" id="KJV52922.1"/>
    </source>
</evidence>
<proteinExistence type="predicted"/>
<dbReference type="Proteomes" id="UP000244959">
    <property type="component" value="Chromosome I"/>
</dbReference>
<reference evidence="1 3" key="1">
    <citation type="submission" date="2015-02" db="EMBL/GenBank/DDBJ databases">
        <title>Genome Sequencing of Rickettsiales.</title>
        <authorList>
            <person name="Daugherty S.C."/>
            <person name="Su Q."/>
            <person name="Abolude K."/>
            <person name="Beier-Sexton M."/>
            <person name="Carlyon J.A."/>
            <person name="Carter R."/>
            <person name="Day N.P."/>
            <person name="Dumler S.J."/>
            <person name="Dyachenko V."/>
            <person name="Godinez A."/>
            <person name="Kurtti T.J."/>
            <person name="Lichay M."/>
            <person name="Mullins K.E."/>
            <person name="Ott S."/>
            <person name="Pappas-Brown V."/>
            <person name="Paris D.H."/>
            <person name="Patel P."/>
            <person name="Richards A.L."/>
            <person name="Sadzewicz L."/>
            <person name="Sears K."/>
            <person name="Seidman D."/>
            <person name="Sengamalay N."/>
            <person name="Stenos J."/>
            <person name="Tallon L.J."/>
            <person name="Vincent G."/>
            <person name="Fraser C.M."/>
            <person name="Munderloh U."/>
            <person name="Dunning-Hotopp J.C."/>
        </authorList>
    </citation>
    <scope>NUCLEOTIDE SEQUENCE [LARGE SCALE GENOMIC DNA]</scope>
    <source>
        <strain evidence="1 3">Gilliam</strain>
    </source>
</reference>
<reference evidence="2" key="3">
    <citation type="submission" date="2018-03" db="EMBL/GenBank/DDBJ databases">
        <authorList>
            <person name="Keele B.F."/>
        </authorList>
    </citation>
    <scope>NUCLEOTIDE SEQUENCE [LARGE SCALE GENOMIC DNA]</scope>
    <source>
        <strain evidence="2">Gilliam</strain>
    </source>
</reference>
<evidence type="ECO:0000313" key="4">
    <source>
        <dbReference type="Proteomes" id="UP000244959"/>
    </source>
</evidence>
<dbReference type="EMBL" id="LANO01000015">
    <property type="protein sequence ID" value="KJV52922.1"/>
    <property type="molecule type" value="Genomic_DNA"/>
</dbReference>
<accession>A0A0F3MBQ0</accession>
<evidence type="ECO:0000313" key="3">
    <source>
        <dbReference type="Proteomes" id="UP000033769"/>
    </source>
</evidence>
<reference evidence="4" key="2">
    <citation type="submission" date="2018-03" db="EMBL/GenBank/DDBJ databases">
        <authorList>
            <person name="Batty M. E."/>
            <person name="Batty M E."/>
        </authorList>
    </citation>
    <scope>NUCLEOTIDE SEQUENCE [LARGE SCALE GENOMIC DNA]</scope>
    <source>
        <strain evidence="4">Gilliam</strain>
    </source>
</reference>
<evidence type="ECO:0000313" key="2">
    <source>
        <dbReference type="EMBL" id="SPR04581.1"/>
    </source>
</evidence>